<name>K3X5T2_GLOUD</name>
<evidence type="ECO:0000256" key="1">
    <source>
        <dbReference type="ARBA" id="ARBA00022443"/>
    </source>
</evidence>
<keyword evidence="3" id="KW-0175">Coiled coil</keyword>
<dbReference type="EMBL" id="GL376612">
    <property type="status" value="NOT_ANNOTATED_CDS"/>
    <property type="molecule type" value="Genomic_DNA"/>
</dbReference>
<dbReference type="InterPro" id="IPR001452">
    <property type="entry name" value="SH3_domain"/>
</dbReference>
<feature type="compositionally biased region" description="Acidic residues" evidence="4">
    <location>
        <begin position="225"/>
        <end position="243"/>
    </location>
</feature>
<feature type="compositionally biased region" description="Basic and acidic residues" evidence="4">
    <location>
        <begin position="436"/>
        <end position="457"/>
    </location>
</feature>
<dbReference type="VEuPathDB" id="FungiDB:PYU1_G012555"/>
<dbReference type="HOGENOM" id="CLU_412519_0_0_1"/>
<reference evidence="6" key="3">
    <citation type="submission" date="2015-02" db="UniProtKB">
        <authorList>
            <consortium name="EnsemblProtists"/>
        </authorList>
    </citation>
    <scope>IDENTIFICATION</scope>
    <source>
        <strain evidence="6">DAOM BR144</strain>
    </source>
</reference>
<dbReference type="eggNOG" id="KOG2398">
    <property type="taxonomic scope" value="Eukaryota"/>
</dbReference>
<feature type="region of interest" description="Disordered" evidence="4">
    <location>
        <begin position="436"/>
        <end position="473"/>
    </location>
</feature>
<dbReference type="PRINTS" id="PR00452">
    <property type="entry name" value="SH3DOMAIN"/>
</dbReference>
<reference evidence="7" key="2">
    <citation type="submission" date="2010-04" db="EMBL/GenBank/DDBJ databases">
        <authorList>
            <person name="Buell R."/>
            <person name="Hamilton J."/>
            <person name="Hostetler J."/>
        </authorList>
    </citation>
    <scope>NUCLEOTIDE SEQUENCE [LARGE SCALE GENOMIC DNA]</scope>
    <source>
        <strain evidence="7">DAOM:BR144</strain>
    </source>
</reference>
<feature type="compositionally biased region" description="Acidic residues" evidence="4">
    <location>
        <begin position="204"/>
        <end position="215"/>
    </location>
</feature>
<feature type="compositionally biased region" description="Basic and acidic residues" evidence="4">
    <location>
        <begin position="270"/>
        <end position="288"/>
    </location>
</feature>
<evidence type="ECO:0000313" key="6">
    <source>
        <dbReference type="EnsemblProtists" id="PYU1_T012581"/>
    </source>
</evidence>
<keyword evidence="1 2" id="KW-0728">SH3 domain</keyword>
<dbReference type="SUPFAM" id="SSF50044">
    <property type="entry name" value="SH3-domain"/>
    <property type="match status" value="1"/>
</dbReference>
<feature type="domain" description="SH3" evidence="5">
    <location>
        <begin position="1"/>
        <end position="55"/>
    </location>
</feature>
<evidence type="ECO:0000256" key="4">
    <source>
        <dbReference type="SAM" id="MobiDB-lite"/>
    </source>
</evidence>
<feature type="compositionally biased region" description="Acidic residues" evidence="4">
    <location>
        <begin position="70"/>
        <end position="82"/>
    </location>
</feature>
<dbReference type="Proteomes" id="UP000019132">
    <property type="component" value="Unassembled WGS sequence"/>
</dbReference>
<evidence type="ECO:0000313" key="7">
    <source>
        <dbReference type="Proteomes" id="UP000019132"/>
    </source>
</evidence>
<feature type="region of interest" description="Disordered" evidence="4">
    <location>
        <begin position="55"/>
        <end position="295"/>
    </location>
</feature>
<sequence length="558" mass="66972">MQAVALYDYDPEESDELVLQEGQHVQDDGWWLGYAVDAPDHVGLFPSNYVRQVQQQTAHVSMPPRYENKDENEDDDEDAEEQEYQRRTLQRRRIQQQQQHREQDDRDDKGEELDDNSEEEDIPTAPQQRMTSVLQLKRSLADAERASEAAQHARLMAERDIVWGQHHHRRLRTDEDEDFDRKETEVEQYRYRRDSRRHVARYEEEQDDGGDDDGEAFQYNKDDRDGESEEEEEYEKEREEEDREDHGVFTIPADQQSRMNSVIEAYQSRQNRDVREADEQDDEGKGQEDGGEYDEQELTAARIVRQYRHHRIYQERQQKRRQASRVIACTLQTRLHSRQQQRSYLERQHAAALAIQRWMLRTSSQQRKRRAEVDRIEQDNLTYAATQIQNWTRQLQAYFRWKEHVEKEREMMGQRNRARLLQLELIKQQEAAAQEEERCRQEQEREQQRRLEIEQQRHAASNQSDKKNDDKDKCIRKKMMKKEAVDLVKVLVKKQLDEKLHDHDEKMAELQRLVTTLQDVIRKQSEMLQHSNDHAIELEMANTAKTAKMHHRHQVPLS</sequence>
<dbReference type="InterPro" id="IPR036028">
    <property type="entry name" value="SH3-like_dom_sf"/>
</dbReference>
<organism evidence="6 7">
    <name type="scientific">Globisporangium ultimum (strain ATCC 200006 / CBS 805.95 / DAOM BR144)</name>
    <name type="common">Pythium ultimum</name>
    <dbReference type="NCBI Taxonomy" id="431595"/>
    <lineage>
        <taxon>Eukaryota</taxon>
        <taxon>Sar</taxon>
        <taxon>Stramenopiles</taxon>
        <taxon>Oomycota</taxon>
        <taxon>Peronosporomycetes</taxon>
        <taxon>Pythiales</taxon>
        <taxon>Pythiaceae</taxon>
        <taxon>Globisporangium</taxon>
    </lineage>
</organism>
<feature type="compositionally biased region" description="Acidic residues" evidence="4">
    <location>
        <begin position="110"/>
        <end position="122"/>
    </location>
</feature>
<evidence type="ECO:0000256" key="2">
    <source>
        <dbReference type="PROSITE-ProRule" id="PRU00192"/>
    </source>
</evidence>
<feature type="compositionally biased region" description="Basic and acidic residues" evidence="4">
    <location>
        <begin position="179"/>
        <end position="192"/>
    </location>
</feature>
<accession>K3X5T2</accession>
<protein>
    <recommendedName>
        <fullName evidence="5">SH3 domain-containing protein</fullName>
    </recommendedName>
</protein>
<evidence type="ECO:0000259" key="5">
    <source>
        <dbReference type="PROSITE" id="PS50002"/>
    </source>
</evidence>
<evidence type="ECO:0000256" key="3">
    <source>
        <dbReference type="SAM" id="Coils"/>
    </source>
</evidence>
<dbReference type="EnsemblProtists" id="PYU1_T012581">
    <property type="protein sequence ID" value="PYU1_T012581"/>
    <property type="gene ID" value="PYU1_G012555"/>
</dbReference>
<proteinExistence type="predicted"/>
<feature type="compositionally biased region" description="Polar residues" evidence="4">
    <location>
        <begin position="125"/>
        <end position="134"/>
    </location>
</feature>
<dbReference type="Gene3D" id="2.30.30.40">
    <property type="entry name" value="SH3 Domains"/>
    <property type="match status" value="1"/>
</dbReference>
<feature type="compositionally biased region" description="Basic and acidic residues" evidence="4">
    <location>
        <begin position="464"/>
        <end position="473"/>
    </location>
</feature>
<dbReference type="InParanoid" id="K3X5T2"/>
<reference evidence="7" key="1">
    <citation type="journal article" date="2010" name="Genome Biol.">
        <title>Genome sequence of the necrotrophic plant pathogen Pythium ultimum reveals original pathogenicity mechanisms and effector repertoire.</title>
        <authorList>
            <person name="Levesque C.A."/>
            <person name="Brouwer H."/>
            <person name="Cano L."/>
            <person name="Hamilton J.P."/>
            <person name="Holt C."/>
            <person name="Huitema E."/>
            <person name="Raffaele S."/>
            <person name="Robideau G.P."/>
            <person name="Thines M."/>
            <person name="Win J."/>
            <person name="Zerillo M.M."/>
            <person name="Beakes G.W."/>
            <person name="Boore J.L."/>
            <person name="Busam D."/>
            <person name="Dumas B."/>
            <person name="Ferriera S."/>
            <person name="Fuerstenberg S.I."/>
            <person name="Gachon C.M."/>
            <person name="Gaulin E."/>
            <person name="Govers F."/>
            <person name="Grenville-Briggs L."/>
            <person name="Horner N."/>
            <person name="Hostetler J."/>
            <person name="Jiang R.H."/>
            <person name="Johnson J."/>
            <person name="Krajaejun T."/>
            <person name="Lin H."/>
            <person name="Meijer H.J."/>
            <person name="Moore B."/>
            <person name="Morris P."/>
            <person name="Phuntmart V."/>
            <person name="Puiu D."/>
            <person name="Shetty J."/>
            <person name="Stajich J.E."/>
            <person name="Tripathy S."/>
            <person name="Wawra S."/>
            <person name="van West P."/>
            <person name="Whitty B.R."/>
            <person name="Coutinho P.M."/>
            <person name="Henrissat B."/>
            <person name="Martin F."/>
            <person name="Thomas P.D."/>
            <person name="Tyler B.M."/>
            <person name="De Vries R.P."/>
            <person name="Kamoun S."/>
            <person name="Yandell M."/>
            <person name="Tisserat N."/>
            <person name="Buell C.R."/>
        </authorList>
    </citation>
    <scope>NUCLEOTIDE SEQUENCE</scope>
    <source>
        <strain evidence="7">DAOM:BR144</strain>
    </source>
</reference>
<dbReference type="OMA" id="HAIELEM"/>
<feature type="compositionally biased region" description="Basic and acidic residues" evidence="4">
    <location>
        <begin position="99"/>
        <end position="109"/>
    </location>
</feature>
<dbReference type="STRING" id="431595.K3X5T2"/>
<dbReference type="AlphaFoldDB" id="K3X5T2"/>
<dbReference type="PROSITE" id="PS50002">
    <property type="entry name" value="SH3"/>
    <property type="match status" value="1"/>
</dbReference>
<dbReference type="SMART" id="SM00326">
    <property type="entry name" value="SH3"/>
    <property type="match status" value="1"/>
</dbReference>
<feature type="coiled-coil region" evidence="3">
    <location>
        <begin position="493"/>
        <end position="520"/>
    </location>
</feature>
<keyword evidence="7" id="KW-1185">Reference proteome</keyword>
<dbReference type="Pfam" id="PF00018">
    <property type="entry name" value="SH3_1"/>
    <property type="match status" value="1"/>
</dbReference>